<sequence length="276" mass="26787">MRLTVGPLPSAVYWRRRAVVLGAGLLLLIVLLYSCDRSDNTAGTPEGGPSPAPTESVLTPQTGGPSAGPEAPGGPGGEGDPGGAGPGGAGPGGSGSDGAGPGAAPGGSGPGGSGPGGSGSQGGSGDSGSGDSGGPGGPVAPASDGGCTDAEIVVTPVAAPTEARSGTVVDLEIKIKNLSERTCNRDVGADLQELFIKAGAERVWSSDTCGLAKGSDVQSFAPGFERAYRVAWNGRDTTRCADGLAAGPFAKAGSYQLFGRLGTKLSDPVRLTIVES</sequence>
<evidence type="ECO:0000313" key="3">
    <source>
        <dbReference type="Proteomes" id="UP000198937"/>
    </source>
</evidence>
<feature type="region of interest" description="Disordered" evidence="1">
    <location>
        <begin position="41"/>
        <end position="147"/>
    </location>
</feature>
<dbReference type="STRING" id="683228.GA0070617_5574"/>
<evidence type="ECO:0000313" key="2">
    <source>
        <dbReference type="EMBL" id="SCL64815.1"/>
    </source>
</evidence>
<reference evidence="2 3" key="1">
    <citation type="submission" date="2016-06" db="EMBL/GenBank/DDBJ databases">
        <authorList>
            <person name="Kjaerup R.B."/>
            <person name="Dalgaard T.S."/>
            <person name="Juul-Madsen H.R."/>
        </authorList>
    </citation>
    <scope>NUCLEOTIDE SEQUENCE [LARGE SCALE GENOMIC DNA]</scope>
    <source>
        <strain evidence="2 3">DSM 45577</strain>
    </source>
</reference>
<dbReference type="OrthoDB" id="5189092at2"/>
<accession>A0A1C6VEX2</accession>
<organism evidence="2 3">
    <name type="scientific">Micromonospora yangpuensis</name>
    <dbReference type="NCBI Taxonomy" id="683228"/>
    <lineage>
        <taxon>Bacteria</taxon>
        <taxon>Bacillati</taxon>
        <taxon>Actinomycetota</taxon>
        <taxon>Actinomycetes</taxon>
        <taxon>Micromonosporales</taxon>
        <taxon>Micromonosporaceae</taxon>
        <taxon>Micromonospora</taxon>
    </lineage>
</organism>
<evidence type="ECO:0000256" key="1">
    <source>
        <dbReference type="SAM" id="MobiDB-lite"/>
    </source>
</evidence>
<protein>
    <submittedName>
        <fullName evidence="2">Uncharacterized protein</fullName>
    </submittedName>
</protein>
<keyword evidence="3" id="KW-1185">Reference proteome</keyword>
<dbReference type="EMBL" id="FMIA01000002">
    <property type="protein sequence ID" value="SCL64815.1"/>
    <property type="molecule type" value="Genomic_DNA"/>
</dbReference>
<feature type="compositionally biased region" description="Gly residues" evidence="1">
    <location>
        <begin position="71"/>
        <end position="137"/>
    </location>
</feature>
<name>A0A1C6VEX2_9ACTN</name>
<dbReference type="PROSITE" id="PS51257">
    <property type="entry name" value="PROKAR_LIPOPROTEIN"/>
    <property type="match status" value="1"/>
</dbReference>
<gene>
    <name evidence="2" type="ORF">GA0070617_5574</name>
</gene>
<proteinExistence type="predicted"/>
<dbReference type="Proteomes" id="UP000198937">
    <property type="component" value="Unassembled WGS sequence"/>
</dbReference>
<dbReference type="RefSeq" id="WP_091447591.1">
    <property type="nucleotide sequence ID" value="NZ_BMMJ01000020.1"/>
</dbReference>
<dbReference type="AlphaFoldDB" id="A0A1C6VEX2"/>